<reference evidence="2" key="2">
    <citation type="submission" date="2015-01" db="EMBL/GenBank/DDBJ databases">
        <title>Evolutionary Origins and Diversification of the Mycorrhizal Mutualists.</title>
        <authorList>
            <consortium name="DOE Joint Genome Institute"/>
            <consortium name="Mycorrhizal Genomics Consortium"/>
            <person name="Kohler A."/>
            <person name="Kuo A."/>
            <person name="Nagy L.G."/>
            <person name="Floudas D."/>
            <person name="Copeland A."/>
            <person name="Barry K.W."/>
            <person name="Cichocki N."/>
            <person name="Veneault-Fourrey C."/>
            <person name="LaButti K."/>
            <person name="Lindquist E.A."/>
            <person name="Lipzen A."/>
            <person name="Lundell T."/>
            <person name="Morin E."/>
            <person name="Murat C."/>
            <person name="Riley R."/>
            <person name="Ohm R."/>
            <person name="Sun H."/>
            <person name="Tunlid A."/>
            <person name="Henrissat B."/>
            <person name="Grigoriev I.V."/>
            <person name="Hibbett D.S."/>
            <person name="Martin F."/>
        </authorList>
    </citation>
    <scope>NUCLEOTIDE SEQUENCE [LARGE SCALE GENOMIC DNA]</scope>
    <source>
        <strain evidence="2">Ve08.2h10</strain>
    </source>
</reference>
<keyword evidence="2" id="KW-1185">Reference proteome</keyword>
<accession>A0A0D0CZQ0</accession>
<dbReference type="AlphaFoldDB" id="A0A0D0CZQ0"/>
<dbReference type="EMBL" id="KN827296">
    <property type="protein sequence ID" value="KIK76781.1"/>
    <property type="molecule type" value="Genomic_DNA"/>
</dbReference>
<name>A0A0D0CZQ0_9AGAM</name>
<gene>
    <name evidence="1" type="ORF">PAXRUDRAFT_835229</name>
</gene>
<dbReference type="InParanoid" id="A0A0D0CZQ0"/>
<proteinExistence type="predicted"/>
<sequence>MQRQLGWQDALAFERNYLKHNQYSSIQHSTVLAKRLDATASDHARITGNGQMQRQLGWQNALSARCLPVPPPRLHNRTI</sequence>
<evidence type="ECO:0000313" key="1">
    <source>
        <dbReference type="EMBL" id="KIK76781.1"/>
    </source>
</evidence>
<protein>
    <submittedName>
        <fullName evidence="1">Uncharacterized protein</fullName>
    </submittedName>
</protein>
<dbReference type="Proteomes" id="UP000054538">
    <property type="component" value="Unassembled WGS sequence"/>
</dbReference>
<organism evidence="1 2">
    <name type="scientific">Paxillus rubicundulus Ve08.2h10</name>
    <dbReference type="NCBI Taxonomy" id="930991"/>
    <lineage>
        <taxon>Eukaryota</taxon>
        <taxon>Fungi</taxon>
        <taxon>Dikarya</taxon>
        <taxon>Basidiomycota</taxon>
        <taxon>Agaricomycotina</taxon>
        <taxon>Agaricomycetes</taxon>
        <taxon>Agaricomycetidae</taxon>
        <taxon>Boletales</taxon>
        <taxon>Paxilineae</taxon>
        <taxon>Paxillaceae</taxon>
        <taxon>Paxillus</taxon>
    </lineage>
</organism>
<evidence type="ECO:0000313" key="2">
    <source>
        <dbReference type="Proteomes" id="UP000054538"/>
    </source>
</evidence>
<reference evidence="1 2" key="1">
    <citation type="submission" date="2014-04" db="EMBL/GenBank/DDBJ databases">
        <authorList>
            <consortium name="DOE Joint Genome Institute"/>
            <person name="Kuo A."/>
            <person name="Kohler A."/>
            <person name="Jargeat P."/>
            <person name="Nagy L.G."/>
            <person name="Floudas D."/>
            <person name="Copeland A."/>
            <person name="Barry K.W."/>
            <person name="Cichocki N."/>
            <person name="Veneault-Fourrey C."/>
            <person name="LaButti K."/>
            <person name="Lindquist E.A."/>
            <person name="Lipzen A."/>
            <person name="Lundell T."/>
            <person name="Morin E."/>
            <person name="Murat C."/>
            <person name="Sun H."/>
            <person name="Tunlid A."/>
            <person name="Henrissat B."/>
            <person name="Grigoriev I.V."/>
            <person name="Hibbett D.S."/>
            <person name="Martin F."/>
            <person name="Nordberg H.P."/>
            <person name="Cantor M.N."/>
            <person name="Hua S.X."/>
        </authorList>
    </citation>
    <scope>NUCLEOTIDE SEQUENCE [LARGE SCALE GENOMIC DNA]</scope>
    <source>
        <strain evidence="1 2">Ve08.2h10</strain>
    </source>
</reference>
<dbReference type="HOGENOM" id="CLU_2606704_0_0_1"/>